<accession>A0A1G7ZHA5</accession>
<keyword evidence="2" id="KW-1185">Reference proteome</keyword>
<protein>
    <submittedName>
        <fullName evidence="1">Helix-turn-helix domain-containing protein</fullName>
    </submittedName>
</protein>
<proteinExistence type="predicted"/>
<evidence type="ECO:0000313" key="1">
    <source>
        <dbReference type="EMBL" id="SDH07926.1"/>
    </source>
</evidence>
<sequence>MTEISHVPPLPPRRMLTPQQAAAYLGLGSVNSLKAHVRVSPVKIGESVRYDVRDLDRWADAQSLSQPSMADDWLRKLDEGASEGR</sequence>
<evidence type="ECO:0000313" key="2">
    <source>
        <dbReference type="Proteomes" id="UP000199495"/>
    </source>
</evidence>
<dbReference type="Proteomes" id="UP000199495">
    <property type="component" value="Unassembled WGS sequence"/>
</dbReference>
<organism evidence="1 2">
    <name type="scientific">Pelagibacterium luteolum</name>
    <dbReference type="NCBI Taxonomy" id="440168"/>
    <lineage>
        <taxon>Bacteria</taxon>
        <taxon>Pseudomonadati</taxon>
        <taxon>Pseudomonadota</taxon>
        <taxon>Alphaproteobacteria</taxon>
        <taxon>Hyphomicrobiales</taxon>
        <taxon>Devosiaceae</taxon>
        <taxon>Pelagibacterium</taxon>
    </lineage>
</organism>
<gene>
    <name evidence="1" type="ORF">SAMN04487974_12010</name>
</gene>
<reference evidence="1 2" key="1">
    <citation type="submission" date="2016-10" db="EMBL/GenBank/DDBJ databases">
        <authorList>
            <person name="de Groot N.N."/>
        </authorList>
    </citation>
    <scope>NUCLEOTIDE SEQUENCE [LARGE SCALE GENOMIC DNA]</scope>
    <source>
        <strain evidence="1 2">CGMCC 1.10267</strain>
    </source>
</reference>
<name>A0A1G7ZHA5_9HYPH</name>
<dbReference type="AlphaFoldDB" id="A0A1G7ZHA5"/>
<dbReference type="STRING" id="440168.SAMN04487974_12010"/>
<dbReference type="EMBL" id="FNCS01000020">
    <property type="protein sequence ID" value="SDH07926.1"/>
    <property type="molecule type" value="Genomic_DNA"/>
</dbReference>